<evidence type="ECO:0000256" key="8">
    <source>
        <dbReference type="ARBA" id="ARBA00023010"/>
    </source>
</evidence>
<feature type="transmembrane region" description="Helical" evidence="11">
    <location>
        <begin position="12"/>
        <end position="29"/>
    </location>
</feature>
<sequence>MHSHGSCRCRNWFDILLAMGFVFVFLPVIRGEQQKKIPEFVATEEWQEVLPGQNIPPGLHVRLDLNTNRREAKLINSQDNEHEQYAVSQSYNIANQKSSSGVNQGSQYIPDPLSDEEKAHAADVRSRFRSYEELKAEFDAMNAQVKSDYELISDIVIELKKQEADESRMLVLLEDLDYLLHQVDNGRQFAKDGGLTLLGTLLQSPQQEVKRAVLSTMSAAIQGNTFAKIIALQNGSLDTVHNLLNEISQHPVTNADTLKLIQRGVGTLGTLLRDFPSAQLYFFGNQTVPSHLSPPGFIFLSRLFDLTQSPHQTELSVDVRVRILTLLSDLARERSSARERSRDSNDTVGQRLWTLYSSFPFESDLVSAGWCQRLRRSLLTDMHFSTNPAAPQVNHDRREKLLQALLYLHPMCERTLFAQNTTDEQNVVLDLMRMEEEYANMLSNPSSSSLFPQEQQKPNSDSPIAPGEDSEELKMLAKEMRHLIIQLLELQRNASRYDTERDPAEL</sequence>
<evidence type="ECO:0000256" key="5">
    <source>
        <dbReference type="ARBA" id="ARBA00022729"/>
    </source>
</evidence>
<dbReference type="EMBL" id="SUNJ01015236">
    <property type="protein sequence ID" value="TPP55907.1"/>
    <property type="molecule type" value="Genomic_DNA"/>
</dbReference>
<evidence type="ECO:0000256" key="3">
    <source>
        <dbReference type="ARBA" id="ARBA00015352"/>
    </source>
</evidence>
<keyword evidence="13" id="KW-1185">Reference proteome</keyword>
<comment type="similarity">
    <text evidence="2">Belongs to the SIL1 family.</text>
</comment>
<name>A0A504YDY2_FASGI</name>
<dbReference type="OrthoDB" id="448649at2759"/>
<evidence type="ECO:0000313" key="13">
    <source>
        <dbReference type="Proteomes" id="UP000316759"/>
    </source>
</evidence>
<keyword evidence="9" id="KW-0325">Glycoprotein</keyword>
<feature type="region of interest" description="Disordered" evidence="10">
    <location>
        <begin position="96"/>
        <end position="120"/>
    </location>
</feature>
<organism evidence="12 13">
    <name type="scientific">Fasciola gigantica</name>
    <name type="common">Giant liver fluke</name>
    <dbReference type="NCBI Taxonomy" id="46835"/>
    <lineage>
        <taxon>Eukaryota</taxon>
        <taxon>Metazoa</taxon>
        <taxon>Spiralia</taxon>
        <taxon>Lophotrochozoa</taxon>
        <taxon>Platyhelminthes</taxon>
        <taxon>Trematoda</taxon>
        <taxon>Digenea</taxon>
        <taxon>Plagiorchiida</taxon>
        <taxon>Echinostomata</taxon>
        <taxon>Echinostomatoidea</taxon>
        <taxon>Fasciolidae</taxon>
        <taxon>Fasciola</taxon>
    </lineage>
</organism>
<dbReference type="GO" id="GO:0015031">
    <property type="term" value="P:protein transport"/>
    <property type="evidence" value="ECO:0007669"/>
    <property type="project" value="UniProtKB-KW"/>
</dbReference>
<dbReference type="PANTHER" id="PTHR19316">
    <property type="entry name" value="PROTEIN FOLDING REGULATOR"/>
    <property type="match status" value="1"/>
</dbReference>
<dbReference type="InterPro" id="IPR011989">
    <property type="entry name" value="ARM-like"/>
</dbReference>
<evidence type="ECO:0000256" key="11">
    <source>
        <dbReference type="SAM" id="Phobius"/>
    </source>
</evidence>
<keyword evidence="6" id="KW-0256">Endoplasmic reticulum</keyword>
<dbReference type="GO" id="GO:0005788">
    <property type="term" value="C:endoplasmic reticulum lumen"/>
    <property type="evidence" value="ECO:0007669"/>
    <property type="project" value="UniProtKB-SubCell"/>
</dbReference>
<evidence type="ECO:0000256" key="6">
    <source>
        <dbReference type="ARBA" id="ARBA00022824"/>
    </source>
</evidence>
<keyword evidence="11" id="KW-0812">Transmembrane</keyword>
<evidence type="ECO:0000256" key="4">
    <source>
        <dbReference type="ARBA" id="ARBA00022448"/>
    </source>
</evidence>
<accession>A0A504YDY2</accession>
<dbReference type="GO" id="GO:0000774">
    <property type="term" value="F:adenyl-nucleotide exchange factor activity"/>
    <property type="evidence" value="ECO:0007669"/>
    <property type="project" value="TreeGrafter"/>
</dbReference>
<reference evidence="12 13" key="1">
    <citation type="submission" date="2019-04" db="EMBL/GenBank/DDBJ databases">
        <title>Annotation for the trematode Fasciola gigantica.</title>
        <authorList>
            <person name="Choi Y.-J."/>
        </authorList>
    </citation>
    <scope>NUCLEOTIDE SEQUENCE [LARGE SCALE GENOMIC DNA]</scope>
    <source>
        <strain evidence="12">Uganda_cow_1</strain>
    </source>
</reference>
<dbReference type="PANTHER" id="PTHR19316:SF35">
    <property type="entry name" value="NUCLEOTIDE EXCHANGE FACTOR SIL1"/>
    <property type="match status" value="1"/>
</dbReference>
<keyword evidence="11" id="KW-0472">Membrane</keyword>
<dbReference type="STRING" id="46835.A0A504YDY2"/>
<gene>
    <name evidence="12" type="ORF">FGIG_03580</name>
</gene>
<keyword evidence="5" id="KW-0732">Signal</keyword>
<keyword evidence="8" id="KW-0811">Translocation</keyword>
<comment type="caution">
    <text evidence="12">The sequence shown here is derived from an EMBL/GenBank/DDBJ whole genome shotgun (WGS) entry which is preliminary data.</text>
</comment>
<evidence type="ECO:0000256" key="7">
    <source>
        <dbReference type="ARBA" id="ARBA00022927"/>
    </source>
</evidence>
<evidence type="ECO:0000313" key="12">
    <source>
        <dbReference type="EMBL" id="TPP55907.1"/>
    </source>
</evidence>
<dbReference type="Gene3D" id="1.25.10.10">
    <property type="entry name" value="Leucine-rich Repeat Variant"/>
    <property type="match status" value="1"/>
</dbReference>
<keyword evidence="4" id="KW-0813">Transport</keyword>
<feature type="compositionally biased region" description="Polar residues" evidence="10">
    <location>
        <begin position="443"/>
        <end position="462"/>
    </location>
</feature>
<feature type="compositionally biased region" description="Polar residues" evidence="10">
    <location>
        <begin position="96"/>
        <end position="107"/>
    </location>
</feature>
<evidence type="ECO:0000256" key="2">
    <source>
        <dbReference type="ARBA" id="ARBA00010588"/>
    </source>
</evidence>
<evidence type="ECO:0000256" key="9">
    <source>
        <dbReference type="ARBA" id="ARBA00023180"/>
    </source>
</evidence>
<evidence type="ECO:0000256" key="1">
    <source>
        <dbReference type="ARBA" id="ARBA00004319"/>
    </source>
</evidence>
<dbReference type="SUPFAM" id="SSF48371">
    <property type="entry name" value="ARM repeat"/>
    <property type="match status" value="1"/>
</dbReference>
<dbReference type="Proteomes" id="UP000316759">
    <property type="component" value="Unassembled WGS sequence"/>
</dbReference>
<dbReference type="InterPro" id="IPR016024">
    <property type="entry name" value="ARM-type_fold"/>
</dbReference>
<dbReference type="AlphaFoldDB" id="A0A504YDY2"/>
<keyword evidence="11" id="KW-1133">Transmembrane helix</keyword>
<comment type="subcellular location">
    <subcellularLocation>
        <location evidence="1">Endoplasmic reticulum lumen</location>
    </subcellularLocation>
</comment>
<protein>
    <recommendedName>
        <fullName evidence="3">Nucleotide exchange factor SIL1</fullName>
    </recommendedName>
</protein>
<keyword evidence="7" id="KW-0653">Protein transport</keyword>
<evidence type="ECO:0000256" key="10">
    <source>
        <dbReference type="SAM" id="MobiDB-lite"/>
    </source>
</evidence>
<dbReference type="InterPro" id="IPR050693">
    <property type="entry name" value="Hsp70_NEF-Inhibitors"/>
</dbReference>
<proteinExistence type="inferred from homology"/>
<feature type="region of interest" description="Disordered" evidence="10">
    <location>
        <begin position="443"/>
        <end position="473"/>
    </location>
</feature>